<name>X1PVS9_9ZZZZ</name>
<proteinExistence type="predicted"/>
<gene>
    <name evidence="1" type="ORF">S06H3_49421</name>
</gene>
<comment type="caution">
    <text evidence="1">The sequence shown here is derived from an EMBL/GenBank/DDBJ whole genome shotgun (WGS) entry which is preliminary data.</text>
</comment>
<dbReference type="EMBL" id="BARV01031206">
    <property type="protein sequence ID" value="GAI35059.1"/>
    <property type="molecule type" value="Genomic_DNA"/>
</dbReference>
<organism evidence="1">
    <name type="scientific">marine sediment metagenome</name>
    <dbReference type="NCBI Taxonomy" id="412755"/>
    <lineage>
        <taxon>unclassified sequences</taxon>
        <taxon>metagenomes</taxon>
        <taxon>ecological metagenomes</taxon>
    </lineage>
</organism>
<protein>
    <submittedName>
        <fullName evidence="1">Uncharacterized protein</fullName>
    </submittedName>
</protein>
<dbReference type="GO" id="GO:0016799">
    <property type="term" value="F:hydrolase activity, hydrolyzing N-glycosyl compounds"/>
    <property type="evidence" value="ECO:0007669"/>
    <property type="project" value="InterPro"/>
</dbReference>
<dbReference type="Gene3D" id="3.90.245.10">
    <property type="entry name" value="Ribonucleoside hydrolase-like"/>
    <property type="match status" value="1"/>
</dbReference>
<sequence length="67" mass="7310">MMKQGYSVLFKKPKKIILDTDIGDDIDDAFALALAVKSPELKIIGVCIENAIDGRTKIALKLLHLVG</sequence>
<feature type="non-terminal residue" evidence="1">
    <location>
        <position position="67"/>
    </location>
</feature>
<reference evidence="1" key="1">
    <citation type="journal article" date="2014" name="Front. Microbiol.">
        <title>High frequency of phylogenetically diverse reductive dehalogenase-homologous genes in deep subseafloor sedimentary metagenomes.</title>
        <authorList>
            <person name="Kawai M."/>
            <person name="Futagami T."/>
            <person name="Toyoda A."/>
            <person name="Takaki Y."/>
            <person name="Nishi S."/>
            <person name="Hori S."/>
            <person name="Arai W."/>
            <person name="Tsubouchi T."/>
            <person name="Morono Y."/>
            <person name="Uchiyama I."/>
            <person name="Ito T."/>
            <person name="Fujiyama A."/>
            <person name="Inagaki F."/>
            <person name="Takami H."/>
        </authorList>
    </citation>
    <scope>NUCLEOTIDE SEQUENCE</scope>
    <source>
        <strain evidence="1">Expedition CK06-06</strain>
    </source>
</reference>
<dbReference type="SUPFAM" id="SSF53590">
    <property type="entry name" value="Nucleoside hydrolase"/>
    <property type="match status" value="1"/>
</dbReference>
<dbReference type="AlphaFoldDB" id="X1PVS9"/>
<accession>X1PVS9</accession>
<evidence type="ECO:0000313" key="1">
    <source>
        <dbReference type="EMBL" id="GAI35059.1"/>
    </source>
</evidence>
<dbReference type="InterPro" id="IPR036452">
    <property type="entry name" value="Ribo_hydro-like"/>
</dbReference>